<feature type="transmembrane region" description="Helical" evidence="1">
    <location>
        <begin position="296"/>
        <end position="313"/>
    </location>
</feature>
<feature type="transmembrane region" description="Helical" evidence="1">
    <location>
        <begin position="95"/>
        <end position="115"/>
    </location>
</feature>
<evidence type="ECO:0000313" key="2">
    <source>
        <dbReference type="EMBL" id="MBK8889628.1"/>
    </source>
</evidence>
<evidence type="ECO:0000313" key="3">
    <source>
        <dbReference type="Proteomes" id="UP000808146"/>
    </source>
</evidence>
<organism evidence="2 3">
    <name type="scientific">Candidatus Dechloromonas phosphorivorans</name>
    <dbReference type="NCBI Taxonomy" id="2899244"/>
    <lineage>
        <taxon>Bacteria</taxon>
        <taxon>Pseudomonadati</taxon>
        <taxon>Pseudomonadota</taxon>
        <taxon>Betaproteobacteria</taxon>
        <taxon>Rhodocyclales</taxon>
        <taxon>Azonexaceae</taxon>
        <taxon>Dechloromonas</taxon>
    </lineage>
</organism>
<feature type="transmembrane region" description="Helical" evidence="1">
    <location>
        <begin position="320"/>
        <end position="336"/>
    </location>
</feature>
<feature type="transmembrane region" description="Helical" evidence="1">
    <location>
        <begin position="147"/>
        <end position="165"/>
    </location>
</feature>
<feature type="transmembrane region" description="Helical" evidence="1">
    <location>
        <begin position="177"/>
        <end position="204"/>
    </location>
</feature>
<dbReference type="Proteomes" id="UP000808146">
    <property type="component" value="Unassembled WGS sequence"/>
</dbReference>
<gene>
    <name evidence="2" type="ORF">IPN75_04155</name>
</gene>
<proteinExistence type="predicted"/>
<feature type="transmembrane region" description="Helical" evidence="1">
    <location>
        <begin position="393"/>
        <end position="411"/>
    </location>
</feature>
<name>A0A9D7LPB5_9RHOO</name>
<feature type="transmembrane region" description="Helical" evidence="1">
    <location>
        <begin position="124"/>
        <end position="141"/>
    </location>
</feature>
<sequence length="540" mass="59094">MGDFGNLLRRGIRLPPVGWALAAMLAFYVLAGLFGRDPWKGEDAIHIGTAWNMLHYSDWLSPDLAGRPFHEPPLYYWTGVLTGKALGWLLPLHEAIRLASGIWVTLALVGVYYAGRELYGQESAAASSLLLAGCAGLLIHAHDAQPMLIAVAAYGGAIGALAALSRRPWRAGTIYGLAIAACLLGTGIAPTLPLLAIGPLAWWLSTDRRIALQALALGLGLALLLILPWPLLLLALEPSRFHGWLNTELAPLKTPFSLLGAGRFLSLLPWFAFPVLPLAAWGLWTRREALTAMPQLLPLAFLLLTLLMLALAFRPREIPALLLLPPLALLATPGALTLRRGAANAFDWFAMMTFSLFIVLLWVAWSAMALGWPARLATRVVVLRPGFVGHLEPTAFAIGVLATICWIWLIFTAPRSPYRSLTHWTLGFTTLWLMATSLVLPWFDYGKTYRPVAEAIAKALPAEHGCLAERGLSDTQLASFAYFIGIEPEPLSSATGKQCNWLLVMGSSNKDLAAPDGTWTRVWEGNRPADRKEKFRLFRR</sequence>
<feature type="transmembrane region" description="Helical" evidence="1">
    <location>
        <begin position="12"/>
        <end position="34"/>
    </location>
</feature>
<keyword evidence="1" id="KW-1133">Transmembrane helix</keyword>
<protein>
    <submittedName>
        <fullName evidence="2">Glycosyltransferase family 39 protein</fullName>
    </submittedName>
</protein>
<reference evidence="2" key="1">
    <citation type="submission" date="2020-10" db="EMBL/GenBank/DDBJ databases">
        <title>Connecting structure to function with the recovery of over 1000 high-quality activated sludge metagenome-assembled genomes encoding full-length rRNA genes using long-read sequencing.</title>
        <authorList>
            <person name="Singleton C.M."/>
            <person name="Petriglieri F."/>
            <person name="Kristensen J.M."/>
            <person name="Kirkegaard R.H."/>
            <person name="Michaelsen T.Y."/>
            <person name="Andersen M.H."/>
            <person name="Karst S.M."/>
            <person name="Dueholm M.S."/>
            <person name="Nielsen P.H."/>
            <person name="Albertsen M."/>
        </authorList>
    </citation>
    <scope>NUCLEOTIDE SEQUENCE</scope>
    <source>
        <strain evidence="2">OdNE_18-Q3-R46-58_BAT3C.305</strain>
    </source>
</reference>
<keyword evidence="1" id="KW-0472">Membrane</keyword>
<feature type="transmembrane region" description="Helical" evidence="1">
    <location>
        <begin position="256"/>
        <end position="284"/>
    </location>
</feature>
<dbReference type="AlphaFoldDB" id="A0A9D7LPB5"/>
<keyword evidence="1" id="KW-0812">Transmembrane</keyword>
<accession>A0A9D7LPB5</accession>
<feature type="transmembrane region" description="Helical" evidence="1">
    <location>
        <begin position="210"/>
        <end position="236"/>
    </location>
</feature>
<evidence type="ECO:0000256" key="1">
    <source>
        <dbReference type="SAM" id="Phobius"/>
    </source>
</evidence>
<comment type="caution">
    <text evidence="2">The sequence shown here is derived from an EMBL/GenBank/DDBJ whole genome shotgun (WGS) entry which is preliminary data.</text>
</comment>
<feature type="transmembrane region" description="Helical" evidence="1">
    <location>
        <begin position="348"/>
        <end position="372"/>
    </location>
</feature>
<dbReference type="EMBL" id="JADKBR010000003">
    <property type="protein sequence ID" value="MBK8889628.1"/>
    <property type="molecule type" value="Genomic_DNA"/>
</dbReference>
<feature type="transmembrane region" description="Helical" evidence="1">
    <location>
        <begin position="423"/>
        <end position="443"/>
    </location>
</feature>